<feature type="active site" evidence="7">
    <location>
        <position position="29"/>
    </location>
</feature>
<dbReference type="Pfam" id="PF01641">
    <property type="entry name" value="SelR"/>
    <property type="match status" value="1"/>
</dbReference>
<evidence type="ECO:0000256" key="8">
    <source>
        <dbReference type="SAM" id="SignalP"/>
    </source>
</evidence>
<dbReference type="NCBIfam" id="TIGR00401">
    <property type="entry name" value="msrA"/>
    <property type="match status" value="1"/>
</dbReference>
<dbReference type="PROSITE" id="PS51257">
    <property type="entry name" value="PROKAR_LIPOPROTEIN"/>
    <property type="match status" value="1"/>
</dbReference>
<evidence type="ECO:0000313" key="11">
    <source>
        <dbReference type="Proteomes" id="UP000644441"/>
    </source>
</evidence>
<reference evidence="10 11" key="1">
    <citation type="submission" date="2012-09" db="EMBL/GenBank/DDBJ databases">
        <title>Genome Sequence of alkane-degrading Bacterium Alcanivorax venustensis ISO4.</title>
        <authorList>
            <person name="Lai Q."/>
            <person name="Shao Z."/>
        </authorList>
    </citation>
    <scope>NUCLEOTIDE SEQUENCE [LARGE SCALE GENOMIC DNA]</scope>
    <source>
        <strain evidence="10 11">ISO4</strain>
    </source>
</reference>
<accession>A0ABS0AEH6</accession>
<evidence type="ECO:0000313" key="10">
    <source>
        <dbReference type="EMBL" id="MBF5052299.1"/>
    </source>
</evidence>
<comment type="catalytic activity">
    <reaction evidence="4 7">
        <text>L-methionyl-[protein] + [thioredoxin]-disulfide + H2O = L-methionyl-(S)-S-oxide-[protein] + [thioredoxin]-dithiol</text>
        <dbReference type="Rhea" id="RHEA:14217"/>
        <dbReference type="Rhea" id="RHEA-COMP:10698"/>
        <dbReference type="Rhea" id="RHEA-COMP:10700"/>
        <dbReference type="Rhea" id="RHEA-COMP:12313"/>
        <dbReference type="Rhea" id="RHEA-COMP:12315"/>
        <dbReference type="ChEBI" id="CHEBI:15377"/>
        <dbReference type="ChEBI" id="CHEBI:16044"/>
        <dbReference type="ChEBI" id="CHEBI:29950"/>
        <dbReference type="ChEBI" id="CHEBI:44120"/>
        <dbReference type="ChEBI" id="CHEBI:50058"/>
        <dbReference type="EC" id="1.8.4.11"/>
    </reaction>
</comment>
<dbReference type="PANTHER" id="PTHR43774:SF1">
    <property type="entry name" value="PEPTIDE METHIONINE SULFOXIDE REDUCTASE MSRA 2"/>
    <property type="match status" value="1"/>
</dbReference>
<organism evidence="10 11">
    <name type="scientific">Alloalcanivorax venustensis ISO4</name>
    <dbReference type="NCBI Taxonomy" id="1177184"/>
    <lineage>
        <taxon>Bacteria</taxon>
        <taxon>Pseudomonadati</taxon>
        <taxon>Pseudomonadota</taxon>
        <taxon>Gammaproteobacteria</taxon>
        <taxon>Oceanospirillales</taxon>
        <taxon>Alcanivoracaceae</taxon>
        <taxon>Alloalcanivorax</taxon>
    </lineage>
</organism>
<evidence type="ECO:0000256" key="2">
    <source>
        <dbReference type="ARBA" id="ARBA00023268"/>
    </source>
</evidence>
<dbReference type="InterPro" id="IPR002579">
    <property type="entry name" value="Met_Sox_Rdtase_MsrB_dom"/>
</dbReference>
<dbReference type="InterPro" id="IPR036509">
    <property type="entry name" value="Met_Sox_Rdtase_MsrA_sf"/>
</dbReference>
<evidence type="ECO:0000256" key="1">
    <source>
        <dbReference type="ARBA" id="ARBA00023002"/>
    </source>
</evidence>
<dbReference type="HAMAP" id="MF_01401">
    <property type="entry name" value="MsrA"/>
    <property type="match status" value="1"/>
</dbReference>
<feature type="chain" id="PRO_5047249788" description="Peptide methionine sulfoxide reductase MsrA" evidence="8">
    <location>
        <begin position="19"/>
        <end position="368"/>
    </location>
</feature>
<dbReference type="SUPFAM" id="SSF51316">
    <property type="entry name" value="Mss4-like"/>
    <property type="match status" value="1"/>
</dbReference>
<dbReference type="SUPFAM" id="SSF55068">
    <property type="entry name" value="Peptide methionine sulfoxide reductase"/>
    <property type="match status" value="1"/>
</dbReference>
<comment type="caution">
    <text evidence="10">The sequence shown here is derived from an EMBL/GenBank/DDBJ whole genome shotgun (WGS) entry which is preliminary data.</text>
</comment>
<evidence type="ECO:0000256" key="7">
    <source>
        <dbReference type="HAMAP-Rule" id="MF_01401"/>
    </source>
</evidence>
<dbReference type="EC" id="1.8.4.11" evidence="7"/>
<feature type="domain" description="MsrB" evidence="9">
    <location>
        <begin position="228"/>
        <end position="351"/>
    </location>
</feature>
<keyword evidence="11" id="KW-1185">Reference proteome</keyword>
<keyword evidence="2" id="KW-0511">Multifunctional enzyme</keyword>
<dbReference type="Pfam" id="PF01625">
    <property type="entry name" value="PMSR"/>
    <property type="match status" value="1"/>
</dbReference>
<evidence type="ECO:0000256" key="3">
    <source>
        <dbReference type="ARBA" id="ARBA00024679"/>
    </source>
</evidence>
<proteinExistence type="inferred from homology"/>
<dbReference type="NCBIfam" id="TIGR00357">
    <property type="entry name" value="peptide-methionine (R)-S-oxide reductase MsrB"/>
    <property type="match status" value="1"/>
</dbReference>
<comment type="catalytic activity">
    <reaction evidence="5">
        <text>L-methionyl-[protein] + [thioredoxin]-disulfide + H2O = L-methionyl-(R)-S-oxide-[protein] + [thioredoxin]-dithiol</text>
        <dbReference type="Rhea" id="RHEA:24164"/>
        <dbReference type="Rhea" id="RHEA-COMP:10698"/>
        <dbReference type="Rhea" id="RHEA-COMP:10700"/>
        <dbReference type="Rhea" id="RHEA-COMP:12313"/>
        <dbReference type="Rhea" id="RHEA-COMP:12314"/>
        <dbReference type="ChEBI" id="CHEBI:15377"/>
        <dbReference type="ChEBI" id="CHEBI:16044"/>
        <dbReference type="ChEBI" id="CHEBI:29950"/>
        <dbReference type="ChEBI" id="CHEBI:45764"/>
        <dbReference type="ChEBI" id="CHEBI:50058"/>
        <dbReference type="EC" id="1.8.4.12"/>
    </reaction>
</comment>
<comment type="catalytic activity">
    <reaction evidence="6 7">
        <text>[thioredoxin]-disulfide + L-methionine + H2O = L-methionine (S)-S-oxide + [thioredoxin]-dithiol</text>
        <dbReference type="Rhea" id="RHEA:19993"/>
        <dbReference type="Rhea" id="RHEA-COMP:10698"/>
        <dbReference type="Rhea" id="RHEA-COMP:10700"/>
        <dbReference type="ChEBI" id="CHEBI:15377"/>
        <dbReference type="ChEBI" id="CHEBI:29950"/>
        <dbReference type="ChEBI" id="CHEBI:50058"/>
        <dbReference type="ChEBI" id="CHEBI:57844"/>
        <dbReference type="ChEBI" id="CHEBI:58772"/>
        <dbReference type="EC" id="1.8.4.11"/>
    </reaction>
</comment>
<keyword evidence="1 7" id="KW-0560">Oxidoreductase</keyword>
<dbReference type="EMBL" id="ARXR01000005">
    <property type="protein sequence ID" value="MBF5052299.1"/>
    <property type="molecule type" value="Genomic_DNA"/>
</dbReference>
<comment type="function">
    <text evidence="3 7">Has an important function as a repair enzyme for proteins that have been inactivated by oxidation. Catalyzes the reversible oxidation-reduction of methionine sulfoxide in proteins to methionine.</text>
</comment>
<name>A0ABS0AEH6_9GAMM</name>
<evidence type="ECO:0000256" key="5">
    <source>
        <dbReference type="ARBA" id="ARBA00048488"/>
    </source>
</evidence>
<sequence length="368" mass="42099">MMRVLVFLMVLVAGPAVAAQASAVFAGGCFWCTEADFEKLDGVSEAISGYAGGEEVDPTYQQVAGGQTGHTEVVKVLYDPEVVSYENLLAWFWKHIDPTDPDGQFIDQGSQYRSAIFYQNDEERALAEASKKALNESGRFDKDVVTEIVPLKAFYEAEDYHQDYYKKSALRYKFYRYNSGRDQFLEKHWEDPDARPWLNASVEEEEEQEELDLGAPWEGPEKFKRPSDEVLKKALPEIAFQVTRDDATERAFKNPYHDLKKEGIYVDVISGEPLFSSTDKYDSGTGWPSFTRPIDDRFVTTREDNSLWWATRTEVRSRYADSHLGHVFDDGPAPTGQRWCMNSAAMEFIPREKMEELGYGEYLSLFED</sequence>
<evidence type="ECO:0000256" key="6">
    <source>
        <dbReference type="ARBA" id="ARBA00048782"/>
    </source>
</evidence>
<dbReference type="InterPro" id="IPR002569">
    <property type="entry name" value="Met_Sox_Rdtase_MsrA_dom"/>
</dbReference>
<protein>
    <recommendedName>
        <fullName evidence="7">Peptide methionine sulfoxide reductase MsrA</fullName>
        <shortName evidence="7">Protein-methionine-S-oxide reductase</shortName>
        <ecNumber evidence="7">1.8.4.11</ecNumber>
    </recommendedName>
    <alternativeName>
        <fullName evidence="7">Peptide-methionine (S)-S-oxide reductase</fullName>
        <shortName evidence="7">Peptide Met(O) reductase</shortName>
    </alternativeName>
</protein>
<dbReference type="Gene3D" id="3.30.1060.10">
    <property type="entry name" value="Peptide methionine sulphoxide reductase MsrA"/>
    <property type="match status" value="1"/>
</dbReference>
<evidence type="ECO:0000256" key="4">
    <source>
        <dbReference type="ARBA" id="ARBA00047806"/>
    </source>
</evidence>
<dbReference type="Gene3D" id="2.170.150.20">
    <property type="entry name" value="Peptide methionine sulfoxide reductase"/>
    <property type="match status" value="1"/>
</dbReference>
<dbReference type="PANTHER" id="PTHR43774">
    <property type="entry name" value="PEPTIDE METHIONINE SULFOXIDE REDUCTASE"/>
    <property type="match status" value="1"/>
</dbReference>
<dbReference type="InterPro" id="IPR011057">
    <property type="entry name" value="Mss4-like_sf"/>
</dbReference>
<comment type="similarity">
    <text evidence="7">Belongs to the MsrA Met sulfoxide reductase family.</text>
</comment>
<gene>
    <name evidence="7" type="primary">msrA</name>
    <name evidence="10" type="ORF">ISO4_00901</name>
</gene>
<dbReference type="Proteomes" id="UP000644441">
    <property type="component" value="Unassembled WGS sequence"/>
</dbReference>
<dbReference type="PROSITE" id="PS51790">
    <property type="entry name" value="MSRB"/>
    <property type="match status" value="1"/>
</dbReference>
<dbReference type="RefSeq" id="WP_194855304.1">
    <property type="nucleotide sequence ID" value="NZ_ARXR01000005.1"/>
</dbReference>
<keyword evidence="8" id="KW-0732">Signal</keyword>
<evidence type="ECO:0000259" key="9">
    <source>
        <dbReference type="PROSITE" id="PS51790"/>
    </source>
</evidence>
<feature type="signal peptide" evidence="8">
    <location>
        <begin position="1"/>
        <end position="18"/>
    </location>
</feature>